<evidence type="ECO:0000259" key="3">
    <source>
        <dbReference type="Pfam" id="PF03358"/>
    </source>
</evidence>
<dbReference type="SUPFAM" id="SSF52218">
    <property type="entry name" value="Flavoproteins"/>
    <property type="match status" value="1"/>
</dbReference>
<sequence length="215" mass="25318">MKTIIINGSPKGKNGNTEIFIENFTKKIHSDVVVKRIIEEDYKILSNQVMKYDTVIIALPLYIHGMPGIVMKFIEHLHVNDTNNPKKIGFILQFGFSEGFQGEYIERYFESMSEELNMIYLGTLIKPEAAAIYMLPKIFTYKLFKRLQKFGKIYDETNTFDKRLITKIKQPYKIKGLKLIFFKVLTNLGLTNKMWNKFLKDNKAYEKRFDRPYSI</sequence>
<keyword evidence="2" id="KW-0288">FMN</keyword>
<dbReference type="Pfam" id="PF03358">
    <property type="entry name" value="FMN_red"/>
    <property type="match status" value="1"/>
</dbReference>
<keyword evidence="5" id="KW-1185">Reference proteome</keyword>
<evidence type="ECO:0000256" key="2">
    <source>
        <dbReference type="ARBA" id="ARBA00022643"/>
    </source>
</evidence>
<dbReference type="InterPro" id="IPR051796">
    <property type="entry name" value="ISF_SsuE-like"/>
</dbReference>
<organism evidence="4 5">
    <name type="scientific">Vallitalea guaymasensis</name>
    <dbReference type="NCBI Taxonomy" id="1185412"/>
    <lineage>
        <taxon>Bacteria</taxon>
        <taxon>Bacillati</taxon>
        <taxon>Bacillota</taxon>
        <taxon>Clostridia</taxon>
        <taxon>Lachnospirales</taxon>
        <taxon>Vallitaleaceae</taxon>
        <taxon>Vallitalea</taxon>
    </lineage>
</organism>
<keyword evidence="1" id="KW-0285">Flavoprotein</keyword>
<gene>
    <name evidence="4" type="ORF">HYG85_02855</name>
</gene>
<dbReference type="Gene3D" id="3.40.50.360">
    <property type="match status" value="1"/>
</dbReference>
<name>A0A8J8SAT2_9FIRM</name>
<dbReference type="PANTHER" id="PTHR43278">
    <property type="entry name" value="NAD(P)H-DEPENDENT FMN-CONTAINING OXIDOREDUCTASE YWQN-RELATED"/>
    <property type="match status" value="1"/>
</dbReference>
<dbReference type="Proteomes" id="UP000677305">
    <property type="component" value="Chromosome"/>
</dbReference>
<evidence type="ECO:0000313" key="5">
    <source>
        <dbReference type="Proteomes" id="UP000677305"/>
    </source>
</evidence>
<dbReference type="AlphaFoldDB" id="A0A8J8SAT2"/>
<dbReference type="GO" id="GO:0016491">
    <property type="term" value="F:oxidoreductase activity"/>
    <property type="evidence" value="ECO:0007669"/>
    <property type="project" value="InterPro"/>
</dbReference>
<accession>A0A8J8SAT2</accession>
<dbReference type="EMBL" id="CP058561">
    <property type="protein sequence ID" value="QUH27909.1"/>
    <property type="molecule type" value="Genomic_DNA"/>
</dbReference>
<dbReference type="RefSeq" id="WP_212692198.1">
    <property type="nucleotide sequence ID" value="NZ_CAJXUH010000014.1"/>
</dbReference>
<reference evidence="4 5" key="1">
    <citation type="submission" date="2020-07" db="EMBL/GenBank/DDBJ databases">
        <title>Vallitalea guaymasensis genome.</title>
        <authorList>
            <person name="Postec A."/>
        </authorList>
    </citation>
    <scope>NUCLEOTIDE SEQUENCE [LARGE SCALE GENOMIC DNA]</scope>
    <source>
        <strain evidence="4 5">Ra1766G1</strain>
    </source>
</reference>
<dbReference type="PANTHER" id="PTHR43278:SF4">
    <property type="entry name" value="NAD(P)H-DEPENDENT FMN-CONTAINING OXIDOREDUCTASE YWQN-RELATED"/>
    <property type="match status" value="1"/>
</dbReference>
<evidence type="ECO:0000256" key="1">
    <source>
        <dbReference type="ARBA" id="ARBA00022630"/>
    </source>
</evidence>
<protein>
    <submittedName>
        <fullName evidence="4">NAD(P)H-dependent oxidoreductase</fullName>
    </submittedName>
</protein>
<dbReference type="InterPro" id="IPR029039">
    <property type="entry name" value="Flavoprotein-like_sf"/>
</dbReference>
<feature type="domain" description="NADPH-dependent FMN reductase-like" evidence="3">
    <location>
        <begin position="2"/>
        <end position="122"/>
    </location>
</feature>
<evidence type="ECO:0000313" key="4">
    <source>
        <dbReference type="EMBL" id="QUH27909.1"/>
    </source>
</evidence>
<dbReference type="KEGG" id="vgu:HYG85_02855"/>
<proteinExistence type="predicted"/>
<dbReference type="InterPro" id="IPR005025">
    <property type="entry name" value="FMN_Rdtase-like_dom"/>
</dbReference>